<gene>
    <name evidence="1" type="ORF">KDK67_09855</name>
</gene>
<reference evidence="1" key="2">
    <citation type="submission" date="2021-04" db="EMBL/GenBank/DDBJ databases">
        <authorList>
            <person name="Dong X."/>
        </authorList>
    </citation>
    <scope>NUCLEOTIDE SEQUENCE</scope>
    <source>
        <strain evidence="1">LLY</strain>
    </source>
</reference>
<dbReference type="RefSeq" id="WP_250868620.1">
    <property type="nucleotide sequence ID" value="NZ_JAGSOI010000042.1"/>
</dbReference>
<protein>
    <recommendedName>
        <fullName evidence="3">DUF1801 domain-containing protein</fullName>
    </recommendedName>
</protein>
<sequence length="88" mass="9957">MAELKARKNEASVEDFINSVETEKKRTDSLAIMNLMQEVTGEEPAMWGNSIVGFGSYTYKYASGRTGDWMLVGFPSKTKPDPLYHAWF</sequence>
<name>A0A9E5DB36_9EURY</name>
<evidence type="ECO:0008006" key="3">
    <source>
        <dbReference type="Google" id="ProtNLM"/>
    </source>
</evidence>
<accession>A0A9E5DB36</accession>
<comment type="caution">
    <text evidence="1">The sequence shown here is derived from an EMBL/GenBank/DDBJ whole genome shotgun (WGS) entry which is preliminary data.</text>
</comment>
<proteinExistence type="predicted"/>
<dbReference type="EMBL" id="JAGSOI010000042">
    <property type="protein sequence ID" value="MCM1987280.1"/>
    <property type="molecule type" value="Genomic_DNA"/>
</dbReference>
<reference evidence="1" key="1">
    <citation type="journal article" date="2021" name="mSystems">
        <title>Bacteria and Archaea Synergistically Convert Glycine Betaine to Biogenic Methane in the Formosa Cold Seep of the South China Sea.</title>
        <authorList>
            <person name="Li L."/>
            <person name="Zhang W."/>
            <person name="Zhang S."/>
            <person name="Song L."/>
            <person name="Sun Q."/>
            <person name="Zhang H."/>
            <person name="Xiang H."/>
            <person name="Dong X."/>
        </authorList>
    </citation>
    <scope>NUCLEOTIDE SEQUENCE</scope>
    <source>
        <strain evidence="1">LLY</strain>
    </source>
</reference>
<evidence type="ECO:0000313" key="1">
    <source>
        <dbReference type="EMBL" id="MCM1987280.1"/>
    </source>
</evidence>
<keyword evidence="2" id="KW-1185">Reference proteome</keyword>
<dbReference type="Proteomes" id="UP001056766">
    <property type="component" value="Unassembled WGS sequence"/>
</dbReference>
<organism evidence="1 2">
    <name type="scientific">Methanococcoides seepicolus</name>
    <dbReference type="NCBI Taxonomy" id="2828780"/>
    <lineage>
        <taxon>Archaea</taxon>
        <taxon>Methanobacteriati</taxon>
        <taxon>Methanobacteriota</taxon>
        <taxon>Stenosarchaea group</taxon>
        <taxon>Methanomicrobia</taxon>
        <taxon>Methanosarcinales</taxon>
        <taxon>Methanosarcinaceae</taxon>
        <taxon>Methanococcoides</taxon>
    </lineage>
</organism>
<evidence type="ECO:0000313" key="2">
    <source>
        <dbReference type="Proteomes" id="UP001056766"/>
    </source>
</evidence>
<dbReference type="AlphaFoldDB" id="A0A9E5DB36"/>